<proteinExistence type="predicted"/>
<sequence length="218" mass="23119">MIYVIPVILVILAIGVIAGVARRRQAQTNAPAWANAVQALAAQLGWGYGTTDPLIEQRVHDIYRITGARRLGLGVQITGPRRGTHGLAIELPVLQTQVAYSTVAAFTVVLIPRPAPGPRLTIAPQGLTWLTAFHADVQIGDPAFDARFHVQTPDPAFARAVLHPGLTGPLAADPRLGQGVLVFDDRELALVLPGGITQAPVAAAVDLLIDVSAQVPWR</sequence>
<evidence type="ECO:0000313" key="1">
    <source>
        <dbReference type="EMBL" id="KAA2248448.1"/>
    </source>
</evidence>
<evidence type="ECO:0000313" key="2">
    <source>
        <dbReference type="Proteomes" id="UP000323454"/>
    </source>
</evidence>
<organism evidence="1 2">
    <name type="scientific">Solihabitans fulvus</name>
    <dbReference type="NCBI Taxonomy" id="1892852"/>
    <lineage>
        <taxon>Bacteria</taxon>
        <taxon>Bacillati</taxon>
        <taxon>Actinomycetota</taxon>
        <taxon>Actinomycetes</taxon>
        <taxon>Pseudonocardiales</taxon>
        <taxon>Pseudonocardiaceae</taxon>
        <taxon>Solihabitans</taxon>
    </lineage>
</organism>
<keyword evidence="2" id="KW-1185">Reference proteome</keyword>
<name>A0A5B2WC45_9PSEU</name>
<comment type="caution">
    <text evidence="1">The sequence shown here is derived from an EMBL/GenBank/DDBJ whole genome shotgun (WGS) entry which is preliminary data.</text>
</comment>
<reference evidence="1 2" key="2">
    <citation type="submission" date="2019-09" db="EMBL/GenBank/DDBJ databases">
        <authorList>
            <person name="Jin C."/>
        </authorList>
    </citation>
    <scope>NUCLEOTIDE SEQUENCE [LARGE SCALE GENOMIC DNA]</scope>
    <source>
        <strain evidence="1 2">AN110305</strain>
    </source>
</reference>
<dbReference type="OrthoDB" id="4224793at2"/>
<dbReference type="Proteomes" id="UP000323454">
    <property type="component" value="Unassembled WGS sequence"/>
</dbReference>
<dbReference type="EMBL" id="VUOB01000106">
    <property type="protein sequence ID" value="KAA2248448.1"/>
    <property type="molecule type" value="Genomic_DNA"/>
</dbReference>
<protein>
    <recommendedName>
        <fullName evidence="3">DUF3137 domain-containing protein</fullName>
    </recommendedName>
</protein>
<gene>
    <name evidence="1" type="ORF">F0L68_39950</name>
</gene>
<evidence type="ECO:0008006" key="3">
    <source>
        <dbReference type="Google" id="ProtNLM"/>
    </source>
</evidence>
<dbReference type="RefSeq" id="WP_149855131.1">
    <property type="nucleotide sequence ID" value="NZ_VUOB01000106.1"/>
</dbReference>
<accession>A0A5B2WC45</accession>
<dbReference type="AlphaFoldDB" id="A0A5B2WC45"/>
<reference evidence="1 2" key="1">
    <citation type="submission" date="2019-09" db="EMBL/GenBank/DDBJ databases">
        <title>Goodfellowia gen. nov., a new genus of the Pseudonocardineae related to Actinoalloteichus, containing Goodfellowia coeruleoviolacea gen. nov., comb. nov. gen. nov., comb. nov.</title>
        <authorList>
            <person name="Labeda D."/>
        </authorList>
    </citation>
    <scope>NUCLEOTIDE SEQUENCE [LARGE SCALE GENOMIC DNA]</scope>
    <source>
        <strain evidence="1 2">AN110305</strain>
    </source>
</reference>